<keyword evidence="7 11" id="KW-0175">Coiled coil</keyword>
<sequence length="450" mass="51214">MSFPIFPSAEIVEAIKNFGYPSDLTVEDINKPVATKVANLYEWLLFYLTSITREDIRNAAKEPLLNVQHPNVYEHRVVAGTFKDCLDQIMRCASIYDFSDRDLTSPSPERLRRILSGIVNFVLFENEQAEVTLRPLEASLEDLQAQRSQLLDREAELIEQISLLKQQQEDEELAAAELIPQIEALRATILDCKETEGPLDQRRTELHEARKSIAEQNRTAVTELQRLEAEIGRLSTRAARSPEKVRSAIDSLQRTLSSELASITLLEQNSRTLEQKIAANDKYEKDLAVCIKLADEWEAEMSRGEEVSKTLGALSDEYETRLPELQEVEKKTTQAQRRTELLADQLERTHVGIQRKRKAAQERHVKAVERHEAVLEAQAEHEKEMEQQVNLKAHLASQIENAVEDYTRGVKKGQAIYDSIRTELLHFTKKHQAAMSAIEAKLPLPTDDAS</sequence>
<dbReference type="GO" id="GO:0051301">
    <property type="term" value="P:cell division"/>
    <property type="evidence" value="ECO:0007669"/>
    <property type="project" value="UniProtKB-KW"/>
</dbReference>
<protein>
    <recommendedName>
        <fullName evidence="16">Kinetochore protein NUF2</fullName>
    </recommendedName>
</protein>
<evidence type="ECO:0000256" key="6">
    <source>
        <dbReference type="ARBA" id="ARBA00022776"/>
    </source>
</evidence>
<organism evidence="14 15">
    <name type="scientific">Austropuccinia psidii MF-1</name>
    <dbReference type="NCBI Taxonomy" id="1389203"/>
    <lineage>
        <taxon>Eukaryota</taxon>
        <taxon>Fungi</taxon>
        <taxon>Dikarya</taxon>
        <taxon>Basidiomycota</taxon>
        <taxon>Pucciniomycotina</taxon>
        <taxon>Pucciniomycetes</taxon>
        <taxon>Pucciniales</taxon>
        <taxon>Sphaerophragmiaceae</taxon>
        <taxon>Austropuccinia</taxon>
    </lineage>
</organism>
<evidence type="ECO:0000256" key="2">
    <source>
        <dbReference type="ARBA" id="ARBA00004584"/>
    </source>
</evidence>
<evidence type="ECO:0000256" key="5">
    <source>
        <dbReference type="ARBA" id="ARBA00022618"/>
    </source>
</evidence>
<evidence type="ECO:0000256" key="11">
    <source>
        <dbReference type="SAM" id="Coils"/>
    </source>
</evidence>
<feature type="coiled-coil region" evidence="11">
    <location>
        <begin position="325"/>
        <end position="388"/>
    </location>
</feature>
<evidence type="ECO:0000256" key="1">
    <source>
        <dbReference type="ARBA" id="ARBA00004123"/>
    </source>
</evidence>
<dbReference type="InterPro" id="IPR041112">
    <property type="entry name" value="Nuf2_DHR10-like"/>
</dbReference>
<dbReference type="Proteomes" id="UP000765509">
    <property type="component" value="Unassembled WGS sequence"/>
</dbReference>
<keyword evidence="9" id="KW-0131">Cell cycle</keyword>
<feature type="domain" description="Kinetochore protein Nuf2 N-terminal" evidence="12">
    <location>
        <begin position="2"/>
        <end position="132"/>
    </location>
</feature>
<evidence type="ECO:0000256" key="9">
    <source>
        <dbReference type="ARBA" id="ARBA00023306"/>
    </source>
</evidence>
<evidence type="ECO:0000259" key="12">
    <source>
        <dbReference type="Pfam" id="PF03800"/>
    </source>
</evidence>
<dbReference type="InterPro" id="IPR038275">
    <property type="entry name" value="Nuf2_N_sf"/>
</dbReference>
<comment type="similarity">
    <text evidence="3">Belongs to the NUF2 family.</text>
</comment>
<feature type="coiled-coil region" evidence="11">
    <location>
        <begin position="126"/>
        <end position="171"/>
    </location>
</feature>
<keyword evidence="4" id="KW-0158">Chromosome</keyword>
<evidence type="ECO:0000259" key="13">
    <source>
        <dbReference type="Pfam" id="PF18595"/>
    </source>
</evidence>
<keyword evidence="8" id="KW-0539">Nucleus</keyword>
<dbReference type="PANTHER" id="PTHR48441">
    <property type="match status" value="1"/>
</dbReference>
<evidence type="ECO:0000256" key="3">
    <source>
        <dbReference type="ARBA" id="ARBA00005498"/>
    </source>
</evidence>
<proteinExistence type="inferred from homology"/>
<keyword evidence="15" id="KW-1185">Reference proteome</keyword>
<keyword evidence="10" id="KW-0137">Centromere</keyword>
<evidence type="ECO:0008006" key="16">
    <source>
        <dbReference type="Google" id="ProtNLM"/>
    </source>
</evidence>
<dbReference type="Pfam" id="PF03800">
    <property type="entry name" value="Nuf2"/>
    <property type="match status" value="1"/>
</dbReference>
<evidence type="ECO:0000256" key="4">
    <source>
        <dbReference type="ARBA" id="ARBA00022454"/>
    </source>
</evidence>
<feature type="coiled-coil region" evidence="11">
    <location>
        <begin position="210"/>
        <end position="237"/>
    </location>
</feature>
<evidence type="ECO:0000256" key="8">
    <source>
        <dbReference type="ARBA" id="ARBA00023242"/>
    </source>
</evidence>
<dbReference type="InterPro" id="IPR005549">
    <property type="entry name" value="Kinetochore_Nuf2_N"/>
</dbReference>
<evidence type="ECO:0000256" key="10">
    <source>
        <dbReference type="ARBA" id="ARBA00023328"/>
    </source>
</evidence>
<reference evidence="14" key="1">
    <citation type="submission" date="2021-03" db="EMBL/GenBank/DDBJ databases">
        <title>Draft genome sequence of rust myrtle Austropuccinia psidii MF-1, a brazilian biotype.</title>
        <authorList>
            <person name="Quecine M.C."/>
            <person name="Pachon D.M.R."/>
            <person name="Bonatelli M.L."/>
            <person name="Correr F.H."/>
            <person name="Franceschini L.M."/>
            <person name="Leite T.F."/>
            <person name="Margarido G.R.A."/>
            <person name="Almeida C.A."/>
            <person name="Ferrarezi J.A."/>
            <person name="Labate C.A."/>
        </authorList>
    </citation>
    <scope>NUCLEOTIDE SEQUENCE</scope>
    <source>
        <strain evidence="14">MF-1</strain>
    </source>
</reference>
<accession>A0A9Q3I2U8</accession>
<dbReference type="EMBL" id="AVOT02033571">
    <property type="protein sequence ID" value="MBW0527486.1"/>
    <property type="molecule type" value="Genomic_DNA"/>
</dbReference>
<dbReference type="AlphaFoldDB" id="A0A9Q3I2U8"/>
<feature type="coiled-coil region" evidence="11">
    <location>
        <begin position="266"/>
        <end position="300"/>
    </location>
</feature>
<evidence type="ECO:0000313" key="15">
    <source>
        <dbReference type="Proteomes" id="UP000765509"/>
    </source>
</evidence>
<gene>
    <name evidence="14" type="ORF">O181_067201</name>
</gene>
<dbReference type="Pfam" id="PF18595">
    <property type="entry name" value="Nuf2_DHR10-like"/>
    <property type="match status" value="1"/>
</dbReference>
<dbReference type="Gene3D" id="1.10.418.60">
    <property type="entry name" value="Ncd80 complex, Nuf2 subunit"/>
    <property type="match status" value="1"/>
</dbReference>
<dbReference type="PANTHER" id="PTHR48441:SF1">
    <property type="entry name" value="NT-3"/>
    <property type="match status" value="1"/>
</dbReference>
<keyword evidence="5" id="KW-0132">Cell division</keyword>
<comment type="subcellular location">
    <subcellularLocation>
        <location evidence="2">Chromosome</location>
        <location evidence="2">Centromere</location>
    </subcellularLocation>
    <subcellularLocation>
        <location evidence="1">Nucleus</location>
    </subcellularLocation>
</comment>
<dbReference type="GO" id="GO:0031262">
    <property type="term" value="C:Ndc80 complex"/>
    <property type="evidence" value="ECO:0007669"/>
    <property type="project" value="InterPro"/>
</dbReference>
<dbReference type="OrthoDB" id="8194677at2759"/>
<comment type="caution">
    <text evidence="14">The sequence shown here is derived from an EMBL/GenBank/DDBJ whole genome shotgun (WGS) entry which is preliminary data.</text>
</comment>
<name>A0A9Q3I2U8_9BASI</name>
<dbReference type="GO" id="GO:0005634">
    <property type="term" value="C:nucleus"/>
    <property type="evidence" value="ECO:0007669"/>
    <property type="project" value="UniProtKB-SubCell"/>
</dbReference>
<feature type="domain" description="Nuf2 DHR10-like" evidence="13">
    <location>
        <begin position="254"/>
        <end position="364"/>
    </location>
</feature>
<evidence type="ECO:0000256" key="7">
    <source>
        <dbReference type="ARBA" id="ARBA00023054"/>
    </source>
</evidence>
<evidence type="ECO:0000313" key="14">
    <source>
        <dbReference type="EMBL" id="MBW0527486.1"/>
    </source>
</evidence>
<keyword evidence="6" id="KW-0498">Mitosis</keyword>